<evidence type="ECO:0000256" key="1">
    <source>
        <dbReference type="SAM" id="SignalP"/>
    </source>
</evidence>
<feature type="signal peptide" evidence="1">
    <location>
        <begin position="1"/>
        <end position="22"/>
    </location>
</feature>
<keyword evidence="3" id="KW-1185">Reference proteome</keyword>
<name>I4AQL8_BERLS</name>
<dbReference type="NCBIfam" id="TIGR04183">
    <property type="entry name" value="Por_Secre_tail"/>
    <property type="match status" value="1"/>
</dbReference>
<evidence type="ECO:0000313" key="2">
    <source>
        <dbReference type="EMBL" id="AFM06253.1"/>
    </source>
</evidence>
<keyword evidence="1" id="KW-0732">Signal</keyword>
<dbReference type="InterPro" id="IPR013783">
    <property type="entry name" value="Ig-like_fold"/>
</dbReference>
<dbReference type="InterPro" id="IPR026444">
    <property type="entry name" value="Secre_tail"/>
</dbReference>
<dbReference type="eggNOG" id="COG4625">
    <property type="taxonomic scope" value="Bacteria"/>
</dbReference>
<gene>
    <name evidence="2" type="ordered locus">Fleli_3951</name>
</gene>
<dbReference type="Gene3D" id="2.60.40.10">
    <property type="entry name" value="Immunoglobulins"/>
    <property type="match status" value="1"/>
</dbReference>
<feature type="chain" id="PRO_5003685618" description="Secretion system C-terminal sorting domain-containing protein" evidence="1">
    <location>
        <begin position="23"/>
        <end position="471"/>
    </location>
</feature>
<dbReference type="Proteomes" id="UP000006054">
    <property type="component" value="Chromosome"/>
</dbReference>
<dbReference type="EMBL" id="CP003345">
    <property type="protein sequence ID" value="AFM06253.1"/>
    <property type="molecule type" value="Genomic_DNA"/>
</dbReference>
<dbReference type="AlphaFoldDB" id="I4AQL8"/>
<accession>I4AQL8</accession>
<dbReference type="OrthoDB" id="868831at2"/>
<sequence precursor="true">MKFISSLFFIILFIFISFNISAQCTGCDRIISTNTGFSVASGEKVCLTFNGVFTSNINFSGNGTLCVSTNTTISTSISMNINGNNNIINHGTWNKTFNIQNGTTFLNTGTGTVNMSDLTISNGSSFISDNGNPVNLGNVNNNGILDIAGPVTINGDINTNGSGSFVFGSTTLITGDINNAGNMQFNGDATVEGHFNNDGNGNIIINNSTLTVEGNFSNNGDITALGNCGRIDIAGSSTNNGGGNVGMDGSNVDICDVSGTQTGGFDSGGGNIGPNVTNCSCNPTVLPITLTSFTAKEKDNNSVYIDWKTVFELDNDYFQVERSVSGTDFSVIAQIPSQQNEDESYKERSYFVIDNLIDNQFATFTSKQTFYYRLKQVDTNGEFTYSPVVSVRIDKSNNEQIKLLPLQNEWKVESQNSVKVKVYSSIGILKGIYDLNQNQNTISVSNLAQGMYILHLQDSKTGKVTVFKVIR</sequence>
<protein>
    <recommendedName>
        <fullName evidence="4">Secretion system C-terminal sorting domain-containing protein</fullName>
    </recommendedName>
</protein>
<evidence type="ECO:0008006" key="4">
    <source>
        <dbReference type="Google" id="ProtNLM"/>
    </source>
</evidence>
<organism evidence="2 3">
    <name type="scientific">Bernardetia litoralis (strain ATCC 23117 / DSM 6794 / NBRC 15988 / NCIMB 1366 / Fx l1 / Sio-4)</name>
    <name type="common">Flexibacter litoralis</name>
    <dbReference type="NCBI Taxonomy" id="880071"/>
    <lineage>
        <taxon>Bacteria</taxon>
        <taxon>Pseudomonadati</taxon>
        <taxon>Bacteroidota</taxon>
        <taxon>Cytophagia</taxon>
        <taxon>Cytophagales</taxon>
        <taxon>Bernardetiaceae</taxon>
        <taxon>Bernardetia</taxon>
    </lineage>
</organism>
<dbReference type="STRING" id="880071.Fleli_3951"/>
<dbReference type="KEGG" id="fli:Fleli_3951"/>
<dbReference type="HOGENOM" id="CLU_609359_0_0_10"/>
<reference evidence="3" key="1">
    <citation type="submission" date="2012-06" db="EMBL/GenBank/DDBJ databases">
        <title>The complete genome of Flexibacter litoralis DSM 6794.</title>
        <authorList>
            <person name="Lucas S."/>
            <person name="Copeland A."/>
            <person name="Lapidus A."/>
            <person name="Glavina del Rio T."/>
            <person name="Dalin E."/>
            <person name="Tice H."/>
            <person name="Bruce D."/>
            <person name="Goodwin L."/>
            <person name="Pitluck S."/>
            <person name="Peters L."/>
            <person name="Ovchinnikova G."/>
            <person name="Lu M."/>
            <person name="Kyrpides N."/>
            <person name="Mavromatis K."/>
            <person name="Ivanova N."/>
            <person name="Brettin T."/>
            <person name="Detter J.C."/>
            <person name="Han C."/>
            <person name="Larimer F."/>
            <person name="Land M."/>
            <person name="Hauser L."/>
            <person name="Markowitz V."/>
            <person name="Cheng J.-F."/>
            <person name="Hugenholtz P."/>
            <person name="Woyke T."/>
            <person name="Wu D."/>
            <person name="Spring S."/>
            <person name="Lang E."/>
            <person name="Kopitz M."/>
            <person name="Brambilla E."/>
            <person name="Klenk H.-P."/>
            <person name="Eisen J.A."/>
        </authorList>
    </citation>
    <scope>NUCLEOTIDE SEQUENCE [LARGE SCALE GENOMIC DNA]</scope>
    <source>
        <strain evidence="3">ATCC 23117 / DSM 6794 / NBRC 15988 / NCIMB 1366 / Sio-4</strain>
    </source>
</reference>
<dbReference type="RefSeq" id="WP_014799676.1">
    <property type="nucleotide sequence ID" value="NC_018018.1"/>
</dbReference>
<proteinExistence type="predicted"/>
<evidence type="ECO:0000313" key="3">
    <source>
        <dbReference type="Proteomes" id="UP000006054"/>
    </source>
</evidence>